<evidence type="ECO:0000313" key="6">
    <source>
        <dbReference type="Proteomes" id="UP000253934"/>
    </source>
</evidence>
<keyword evidence="5" id="KW-0396">Initiation factor</keyword>
<dbReference type="SUPFAM" id="SSF55159">
    <property type="entry name" value="eIF1-like"/>
    <property type="match status" value="1"/>
</dbReference>
<proteinExistence type="predicted"/>
<accession>A0A369KU71</accession>
<evidence type="ECO:0000259" key="4">
    <source>
        <dbReference type="Pfam" id="PF01253"/>
    </source>
</evidence>
<comment type="caution">
    <text evidence="5">The sequence shown here is derived from an EMBL/GenBank/DDBJ whole genome shotgun (WGS) entry which is preliminary data.</text>
</comment>
<organism evidence="5 6">
    <name type="scientific">Spirobacillus cienkowskii</name>
    <dbReference type="NCBI Taxonomy" id="495820"/>
    <lineage>
        <taxon>Bacteria</taxon>
        <taxon>Pseudomonadati</taxon>
        <taxon>Bdellovibrionota</taxon>
        <taxon>Oligoflexia</taxon>
        <taxon>Silvanigrellales</taxon>
        <taxon>Spirobacillus</taxon>
    </lineage>
</organism>
<evidence type="ECO:0000313" key="5">
    <source>
        <dbReference type="EMBL" id="RDB37152.1"/>
    </source>
</evidence>
<feature type="region of interest" description="Disordered" evidence="3">
    <location>
        <begin position="1"/>
        <end position="48"/>
    </location>
</feature>
<dbReference type="Pfam" id="PF01253">
    <property type="entry name" value="SUI1"/>
    <property type="match status" value="1"/>
</dbReference>
<dbReference type="EMBL" id="QOVW01000006">
    <property type="protein sequence ID" value="RDB37152.1"/>
    <property type="molecule type" value="Genomic_DNA"/>
</dbReference>
<dbReference type="CDD" id="cd11567">
    <property type="entry name" value="YciH_like"/>
    <property type="match status" value="1"/>
</dbReference>
<feature type="domain" description="SUI1" evidence="4">
    <location>
        <begin position="52"/>
        <end position="121"/>
    </location>
</feature>
<evidence type="ECO:0000256" key="3">
    <source>
        <dbReference type="SAM" id="MobiDB-lite"/>
    </source>
</evidence>
<dbReference type="GO" id="GO:0006417">
    <property type="term" value="P:regulation of translation"/>
    <property type="evidence" value="ECO:0007669"/>
    <property type="project" value="UniProtKB-KW"/>
</dbReference>
<keyword evidence="2" id="KW-0648">Protein biosynthesis</keyword>
<evidence type="ECO:0000256" key="2">
    <source>
        <dbReference type="ARBA" id="ARBA00022917"/>
    </source>
</evidence>
<keyword evidence="1" id="KW-0810">Translation regulation</keyword>
<dbReference type="InterPro" id="IPR036877">
    <property type="entry name" value="SUI1_dom_sf"/>
</dbReference>
<dbReference type="InterPro" id="IPR001950">
    <property type="entry name" value="SUI1"/>
</dbReference>
<keyword evidence="6" id="KW-1185">Reference proteome</keyword>
<gene>
    <name evidence="5" type="ORF">DCC88_01295</name>
</gene>
<sequence length="129" mass="14223">MTIQKKPKPVKLEWQGSISNSLNSSDSEAVSIKNSEKKNEVLQEKNAKHLSGKAHIKIEKKGRAGKPVIIIYNFSDPESQNQESLKKLCASLKNKLACGGTIENNEILLTIRDVEKVKAAILSLNIIIS</sequence>
<dbReference type="Gene3D" id="3.30.780.10">
    <property type="entry name" value="SUI1-like domain"/>
    <property type="match status" value="1"/>
</dbReference>
<protein>
    <submittedName>
        <fullName evidence="5">Translation initiation factor</fullName>
    </submittedName>
</protein>
<dbReference type="Proteomes" id="UP000253934">
    <property type="component" value="Unassembled WGS sequence"/>
</dbReference>
<name>A0A369KU71_9BACT</name>
<feature type="compositionally biased region" description="Basic and acidic residues" evidence="3">
    <location>
        <begin position="34"/>
        <end position="47"/>
    </location>
</feature>
<dbReference type="InterPro" id="IPR005872">
    <property type="entry name" value="SUI1_arc_bac"/>
</dbReference>
<evidence type="ECO:0000256" key="1">
    <source>
        <dbReference type="ARBA" id="ARBA00022845"/>
    </source>
</evidence>
<dbReference type="AlphaFoldDB" id="A0A369KU71"/>
<dbReference type="GO" id="GO:0003743">
    <property type="term" value="F:translation initiation factor activity"/>
    <property type="evidence" value="ECO:0007669"/>
    <property type="project" value="UniProtKB-KW"/>
</dbReference>
<reference evidence="5" key="1">
    <citation type="submission" date="2018-04" db="EMBL/GenBank/DDBJ databases">
        <title>Draft genome sequence of the Candidatus Spirobacillus cienkowskii, a pathogen of freshwater Daphnia species, reconstructed from hemolymph metagenomic reads.</title>
        <authorList>
            <person name="Bresciani L."/>
            <person name="Lemos L.N."/>
            <person name="Wale N."/>
            <person name="Lin J.Y."/>
            <person name="Fernandes G.R."/>
            <person name="Duffy M.A."/>
            <person name="Rodrigues J.M."/>
        </authorList>
    </citation>
    <scope>NUCLEOTIDE SEQUENCE [LARGE SCALE GENOMIC DNA]</scope>
    <source>
        <strain evidence="5">Binning01</strain>
    </source>
</reference>
<feature type="compositionally biased region" description="Low complexity" evidence="3">
    <location>
        <begin position="17"/>
        <end position="31"/>
    </location>
</feature>